<feature type="compositionally biased region" description="Polar residues" evidence="1">
    <location>
        <begin position="727"/>
        <end position="736"/>
    </location>
</feature>
<proteinExistence type="predicted"/>
<feature type="region of interest" description="Disordered" evidence="1">
    <location>
        <begin position="575"/>
        <end position="600"/>
    </location>
</feature>
<evidence type="ECO:0000313" key="4">
    <source>
        <dbReference type="EMBL" id="OMF44750.1"/>
    </source>
</evidence>
<feature type="compositionally biased region" description="Polar residues" evidence="1">
    <location>
        <begin position="859"/>
        <end position="875"/>
    </location>
</feature>
<organism evidence="4 5">
    <name type="scientific">Paenibacillus rhizosphaerae</name>
    <dbReference type="NCBI Taxonomy" id="297318"/>
    <lineage>
        <taxon>Bacteria</taxon>
        <taxon>Bacillati</taxon>
        <taxon>Bacillota</taxon>
        <taxon>Bacilli</taxon>
        <taxon>Bacillales</taxon>
        <taxon>Paenibacillaceae</taxon>
        <taxon>Paenibacillus</taxon>
    </lineage>
</organism>
<feature type="compositionally biased region" description="Basic and acidic residues" evidence="1">
    <location>
        <begin position="781"/>
        <end position="794"/>
    </location>
</feature>
<protein>
    <submittedName>
        <fullName evidence="4">Uncharacterized protein</fullName>
    </submittedName>
</protein>
<feature type="transmembrane region" description="Helical" evidence="2">
    <location>
        <begin position="170"/>
        <end position="187"/>
    </location>
</feature>
<feature type="transmembrane region" description="Helical" evidence="2">
    <location>
        <begin position="355"/>
        <end position="375"/>
    </location>
</feature>
<name>A0A1R1DYU3_9BACL</name>
<sequence>MKRALRWLLIILLCFSFMGTAVSASSLEDNVVPQNEHSYEGKVELEYNKYPKSSYVLDLYIDRTNNPFNISGKIDDGIQAFRLDLLNSVWMFMVVIVNFVIFVVGEAFKLDFIDSIIAQITGAIQSIAGFDAGGFRTNGLWPILITFIITLVGAWAVYVGMVKREQNRAMSGLLSMVLVFGISLGFFSQADKILTQLNGWSKELQNSVLNISGGIVTPGTGYSEYEGIATMQNQMFDVMIYMPYQFMQYGTTSADAGEVLSLAPGSKERAKYAELQVQGGNTMMGVDGLGSRTWFLILLFISNLILGGQLLLMAAAVLLFQVIFIAMVLFAPVPLLMALVPAWQSKAFDWAMKTLHALLMKIGFALLMTVMFTISKILYTAVDQTEYGYLFVLGMQILCFVGIWLKRKELLSFINTATANITSTTRGSLDSYREYRARAREAMQGIPGASAAARFMRYNAMRRMINQRQHVDRSSRGFGIAGTQGAAAGAALGAAGIAGAGAAAGAGKESPGIHYATPEFVDRQKRNPNALAGKAGPTVIDADYAVVDDKAKPLGSNVKMLDAYRGRSVSAAAKQELKRATQSPVTMGSSGLVERETAAGAAEPEVIRRGMQPREQDGAAFVHRLGHQEAAASRTDLPANLPREGSRASSIESQAGSHSELVHRNRHDQAAAIRNENQVDTQHLHRDLTRETHRSQMVSQNEQQHANELIQRNQVDNRITQRHETNSRTQTETVNRNQHESQDTTRQENHNRHQLVVETTNQNRTERLHRQQNETQQVDKLVTENRNTTRKENTSRQVNTLQEANTTEQVDKLVTENRNMKRKENTSRQINTLQETNASEQVNLVQRQHVSSFEERITDQVQQLRETPAAENSDTSKPKGRSWLPWRRKGGRS</sequence>
<dbReference type="STRING" id="297318.BK138_34485"/>
<dbReference type="Proteomes" id="UP000187172">
    <property type="component" value="Unassembled WGS sequence"/>
</dbReference>
<dbReference type="AlphaFoldDB" id="A0A1R1DYU3"/>
<feature type="signal peptide" evidence="3">
    <location>
        <begin position="1"/>
        <end position="23"/>
    </location>
</feature>
<keyword evidence="5" id="KW-1185">Reference proteome</keyword>
<evidence type="ECO:0000256" key="3">
    <source>
        <dbReference type="SAM" id="SignalP"/>
    </source>
</evidence>
<accession>A0A1R1DYU3</accession>
<dbReference type="NCBIfam" id="NF046089">
    <property type="entry name" value="CD3337_EF1877"/>
    <property type="match status" value="1"/>
</dbReference>
<feature type="compositionally biased region" description="Polar residues" evidence="1">
    <location>
        <begin position="580"/>
        <end position="589"/>
    </location>
</feature>
<keyword evidence="2" id="KW-0812">Transmembrane</keyword>
<feature type="chain" id="PRO_5013181340" evidence="3">
    <location>
        <begin position="24"/>
        <end position="893"/>
    </location>
</feature>
<evidence type="ECO:0000256" key="2">
    <source>
        <dbReference type="SAM" id="Phobius"/>
    </source>
</evidence>
<keyword evidence="3" id="KW-0732">Signal</keyword>
<feature type="region of interest" description="Disordered" evidence="1">
    <location>
        <begin position="629"/>
        <end position="662"/>
    </location>
</feature>
<keyword evidence="2" id="KW-1133">Transmembrane helix</keyword>
<comment type="caution">
    <text evidence="4">The sequence shown here is derived from an EMBL/GenBank/DDBJ whole genome shotgun (WGS) entry which is preliminary data.</text>
</comment>
<feature type="region of interest" description="Disordered" evidence="1">
    <location>
        <begin position="856"/>
        <end position="893"/>
    </location>
</feature>
<feature type="compositionally biased region" description="Polar residues" evidence="1">
    <location>
        <begin position="795"/>
        <end position="808"/>
    </location>
</feature>
<feature type="compositionally biased region" description="Polar residues" evidence="1">
    <location>
        <begin position="647"/>
        <end position="657"/>
    </location>
</feature>
<feature type="region of interest" description="Disordered" evidence="1">
    <location>
        <begin position="711"/>
        <end position="809"/>
    </location>
</feature>
<reference evidence="4 5" key="1">
    <citation type="submission" date="2016-11" db="EMBL/GenBank/DDBJ databases">
        <title>Paenibacillus species isolates.</title>
        <authorList>
            <person name="Beno S.M."/>
        </authorList>
    </citation>
    <scope>NUCLEOTIDE SEQUENCE [LARGE SCALE GENOMIC DNA]</scope>
    <source>
        <strain evidence="4 5">FSL R5-0378</strain>
    </source>
</reference>
<feature type="transmembrane region" description="Helical" evidence="2">
    <location>
        <begin position="293"/>
        <end position="312"/>
    </location>
</feature>
<feature type="transmembrane region" description="Helical" evidence="2">
    <location>
        <begin position="140"/>
        <end position="158"/>
    </location>
</feature>
<feature type="transmembrane region" description="Helical" evidence="2">
    <location>
        <begin position="318"/>
        <end position="343"/>
    </location>
</feature>
<feature type="transmembrane region" description="Helical" evidence="2">
    <location>
        <begin position="387"/>
        <end position="405"/>
    </location>
</feature>
<dbReference type="EMBL" id="MRTP01000025">
    <property type="protein sequence ID" value="OMF44750.1"/>
    <property type="molecule type" value="Genomic_DNA"/>
</dbReference>
<dbReference type="RefSeq" id="WP_076176912.1">
    <property type="nucleotide sequence ID" value="NZ_MRTP01000025.1"/>
</dbReference>
<keyword evidence="2" id="KW-0472">Membrane</keyword>
<gene>
    <name evidence="4" type="ORF">BK138_34485</name>
</gene>
<evidence type="ECO:0000313" key="5">
    <source>
        <dbReference type="Proteomes" id="UP000187172"/>
    </source>
</evidence>
<feature type="compositionally biased region" description="Basic and acidic residues" evidence="1">
    <location>
        <begin position="737"/>
        <end position="751"/>
    </location>
</feature>
<dbReference type="InterPro" id="IPR058112">
    <property type="entry name" value="CD3337_EF1877-like"/>
</dbReference>
<evidence type="ECO:0000256" key="1">
    <source>
        <dbReference type="SAM" id="MobiDB-lite"/>
    </source>
</evidence>
<feature type="transmembrane region" description="Helical" evidence="2">
    <location>
        <begin position="89"/>
        <end position="108"/>
    </location>
</feature>